<gene>
    <name evidence="1" type="ORF">LARV_02835</name>
</gene>
<dbReference type="RefSeq" id="WP_152031805.1">
    <property type="nucleotide sequence ID" value="NZ_DF967972.1"/>
</dbReference>
<keyword evidence="2" id="KW-1185">Reference proteome</keyword>
<dbReference type="STRING" id="360412.LARV_02835"/>
<dbReference type="OrthoDB" id="163373at2"/>
<accession>A0A0S7BBA9</accession>
<evidence type="ECO:0000313" key="1">
    <source>
        <dbReference type="EMBL" id="GAP15055.1"/>
    </source>
</evidence>
<proteinExistence type="predicted"/>
<evidence type="ECO:0000313" key="2">
    <source>
        <dbReference type="Proteomes" id="UP000055060"/>
    </source>
</evidence>
<dbReference type="EMBL" id="DF967972">
    <property type="protein sequence ID" value="GAP15055.1"/>
    <property type="molecule type" value="Genomic_DNA"/>
</dbReference>
<organism evidence="1">
    <name type="scientific">Longilinea arvoryzae</name>
    <dbReference type="NCBI Taxonomy" id="360412"/>
    <lineage>
        <taxon>Bacteria</taxon>
        <taxon>Bacillati</taxon>
        <taxon>Chloroflexota</taxon>
        <taxon>Anaerolineae</taxon>
        <taxon>Anaerolineales</taxon>
        <taxon>Anaerolineaceae</taxon>
        <taxon>Longilinea</taxon>
    </lineage>
</organism>
<dbReference type="Proteomes" id="UP000055060">
    <property type="component" value="Unassembled WGS sequence"/>
</dbReference>
<protein>
    <submittedName>
        <fullName evidence="1">Uncharacterized protein</fullName>
    </submittedName>
</protein>
<name>A0A0S7BBA9_9CHLR</name>
<dbReference type="Gene3D" id="3.40.91.30">
    <property type="match status" value="1"/>
</dbReference>
<dbReference type="AlphaFoldDB" id="A0A0S7BBA9"/>
<reference evidence="1" key="1">
    <citation type="submission" date="2015-07" db="EMBL/GenBank/DDBJ databases">
        <title>Draft Genome Sequences of Anaerolinea thermolimosa IMO-1, Bellilinea caldifistulae GOMI-1, Leptolinea tardivitalis YMTK-2, Levilinea saccharolytica KIBI-1,Longilinea arvoryzae KOME-1, Previously Described as Members of the Anaerolineaceae (Chloroflexi).</title>
        <authorList>
            <person name="Sekiguchi Y."/>
            <person name="Ohashi A."/>
            <person name="Matsuura N."/>
            <person name="Tourlousse M.D."/>
        </authorList>
    </citation>
    <scope>NUCLEOTIDE SEQUENCE [LARGE SCALE GENOMIC DNA]</scope>
    <source>
        <strain evidence="1">KOME-1</strain>
    </source>
</reference>
<sequence>MSISESDKPIFAGPIEETFAKILDFYGIEWVYEPSSFPLVRDEQGRVVEAFTPDFYLPQQNLYIELTTLRPHLATYKNRRMRLMRELYPEIHIKLLKRRELRDMMIKYGLAEEAIPIMGTKAQQRVP</sequence>